<proteinExistence type="predicted"/>
<dbReference type="AlphaFoldDB" id="A0A6G0WUY2"/>
<dbReference type="EMBL" id="VJMJ01000144">
    <property type="protein sequence ID" value="KAF0731330.1"/>
    <property type="molecule type" value="Genomic_DNA"/>
</dbReference>
<comment type="caution">
    <text evidence="1">The sequence shown here is derived from an EMBL/GenBank/DDBJ whole genome shotgun (WGS) entry which is preliminary data.</text>
</comment>
<evidence type="ECO:0000313" key="2">
    <source>
        <dbReference type="Proteomes" id="UP000481153"/>
    </source>
</evidence>
<dbReference type="Proteomes" id="UP000481153">
    <property type="component" value="Unassembled WGS sequence"/>
</dbReference>
<name>A0A6G0WUY2_9STRA</name>
<gene>
    <name evidence="1" type="ORF">Ae201684_011393</name>
</gene>
<organism evidence="1 2">
    <name type="scientific">Aphanomyces euteiches</name>
    <dbReference type="NCBI Taxonomy" id="100861"/>
    <lineage>
        <taxon>Eukaryota</taxon>
        <taxon>Sar</taxon>
        <taxon>Stramenopiles</taxon>
        <taxon>Oomycota</taxon>
        <taxon>Saprolegniomycetes</taxon>
        <taxon>Saprolegniales</taxon>
        <taxon>Verrucalvaceae</taxon>
        <taxon>Aphanomyces</taxon>
    </lineage>
</organism>
<sequence length="72" mass="8207">MNFKGNMPFKPLKPTLSSAKLIYRSCLANHSRRQPQSTPAKSKLLRIANQPNYLQLNLVRFDSADSFSMCFS</sequence>
<protein>
    <submittedName>
        <fullName evidence="1">Uncharacterized protein</fullName>
    </submittedName>
</protein>
<evidence type="ECO:0000313" key="1">
    <source>
        <dbReference type="EMBL" id="KAF0731330.1"/>
    </source>
</evidence>
<accession>A0A6G0WUY2</accession>
<reference evidence="1 2" key="1">
    <citation type="submission" date="2019-07" db="EMBL/GenBank/DDBJ databases">
        <title>Genomics analysis of Aphanomyces spp. identifies a new class of oomycete effector associated with host adaptation.</title>
        <authorList>
            <person name="Gaulin E."/>
        </authorList>
    </citation>
    <scope>NUCLEOTIDE SEQUENCE [LARGE SCALE GENOMIC DNA]</scope>
    <source>
        <strain evidence="1 2">ATCC 201684</strain>
    </source>
</reference>
<keyword evidence="2" id="KW-1185">Reference proteome</keyword>